<evidence type="ECO:0000313" key="2">
    <source>
        <dbReference type="EMBL" id="JAP20631.1"/>
    </source>
</evidence>
<keyword evidence="1" id="KW-0812">Transmembrane</keyword>
<feature type="transmembrane region" description="Helical" evidence="1">
    <location>
        <begin position="24"/>
        <end position="43"/>
    </location>
</feature>
<sequence length="94" mass="10766">MPLALLVLISSLDASYDDHLDLLAFNPIFLSILEVVIISFMLAYKSLLSYVLLPWILLLLLVDIFILQHGTHFRSIQIVLYKILKIGTLLDVWL</sequence>
<proteinExistence type="predicted"/>
<name>A0A0V0HKJ1_SOLCH</name>
<keyword evidence="1" id="KW-0472">Membrane</keyword>
<accession>A0A0V0HKJ1</accession>
<keyword evidence="1" id="KW-1133">Transmembrane helix</keyword>
<dbReference type="AlphaFoldDB" id="A0A0V0HKJ1"/>
<feature type="transmembrane region" description="Helical" evidence="1">
    <location>
        <begin position="50"/>
        <end position="67"/>
    </location>
</feature>
<dbReference type="EMBL" id="GEDG01018627">
    <property type="protein sequence ID" value="JAP20631.1"/>
    <property type="molecule type" value="Transcribed_RNA"/>
</dbReference>
<organism evidence="2">
    <name type="scientific">Solanum chacoense</name>
    <name type="common">Chaco potato</name>
    <dbReference type="NCBI Taxonomy" id="4108"/>
    <lineage>
        <taxon>Eukaryota</taxon>
        <taxon>Viridiplantae</taxon>
        <taxon>Streptophyta</taxon>
        <taxon>Embryophyta</taxon>
        <taxon>Tracheophyta</taxon>
        <taxon>Spermatophyta</taxon>
        <taxon>Magnoliopsida</taxon>
        <taxon>eudicotyledons</taxon>
        <taxon>Gunneridae</taxon>
        <taxon>Pentapetalae</taxon>
        <taxon>asterids</taxon>
        <taxon>lamiids</taxon>
        <taxon>Solanales</taxon>
        <taxon>Solanaceae</taxon>
        <taxon>Solanoideae</taxon>
        <taxon>Solaneae</taxon>
        <taxon>Solanum</taxon>
    </lineage>
</organism>
<evidence type="ECO:0000256" key="1">
    <source>
        <dbReference type="SAM" id="Phobius"/>
    </source>
</evidence>
<reference evidence="2" key="1">
    <citation type="submission" date="2015-12" db="EMBL/GenBank/DDBJ databases">
        <title>Gene expression during late stages of embryo sac development: a critical building block for successful pollen-pistil interactions.</title>
        <authorList>
            <person name="Liu Y."/>
            <person name="Joly V."/>
            <person name="Sabar M."/>
            <person name="Matton D.P."/>
        </authorList>
    </citation>
    <scope>NUCLEOTIDE SEQUENCE</scope>
</reference>
<protein>
    <submittedName>
        <fullName evidence="2">Putative ovule protein</fullName>
    </submittedName>
</protein>